<feature type="transmembrane region" description="Helical" evidence="2">
    <location>
        <begin position="90"/>
        <end position="113"/>
    </location>
</feature>
<feature type="region of interest" description="Disordered" evidence="1">
    <location>
        <begin position="563"/>
        <end position="637"/>
    </location>
</feature>
<keyword evidence="4" id="KW-1185">Reference proteome</keyword>
<dbReference type="AlphaFoldDB" id="A0AAD7AUI1"/>
<keyword evidence="2" id="KW-0812">Transmembrane</keyword>
<feature type="compositionally biased region" description="Low complexity" evidence="1">
    <location>
        <begin position="487"/>
        <end position="498"/>
    </location>
</feature>
<name>A0AAD7AUI1_9AGAR</name>
<evidence type="ECO:0000313" key="4">
    <source>
        <dbReference type="Proteomes" id="UP001218218"/>
    </source>
</evidence>
<feature type="transmembrane region" description="Helical" evidence="2">
    <location>
        <begin position="197"/>
        <end position="218"/>
    </location>
</feature>
<protein>
    <submittedName>
        <fullName evidence="3">Uncharacterized protein</fullName>
    </submittedName>
</protein>
<sequence>MAIAGLDETTTNFAVHPDFRQVAAFALGWVFVTSLSCIISSVLIQRLFGLIRGRSSGSQDLEHSYVSEKLSIHSLDIENKLDLRHGYSNTALFALPLCFLFASVAQFASLLAFPLSGDATCAFVVAWGGMAAQSGRLVGALVVIFELRKMGIARWEFWVAIVWLIIGIAFIFLNNAVSVGVLTTFKPLGVAYCDRKHFLPASLVSSILYFSLEVYAIARMMLLLSSNAQMRQIIRDNRVVRPVALIFLELLTLVPSAVFTNTVAEFVPFSVGAVAVLLAFSYRPPPRLEPLSPRMSTLSYVTYPSVQNITVQTTRPSVTSSRPASTRPPSPPAASAPVRHHPYSASALSEHRLETDGWNPATARSTRTIDTAAAQSIHNAVVQVGQRARAASHNEAAPQFTKMIVPSQVAYAERLDLDYAAASSLPTPTALRTTIQIPTTEDDDEDISELISPASRMPASNFRLSRLGERRNTFRTSFRTSYRTSFIPETVPSSPESEVSSHRDMPIPLHDSRSISSSSSERRRSASVSGTQECGSVDHRRTISVPGATAVRWPTFNGEQFRAAGYGRTRSRASSNASPPTIHRPPPLSLPNQPPPLSMLPAAGPGIRATLTPRGPRPPPQSAQSLRFNLMASSPPS</sequence>
<reference evidence="3" key="1">
    <citation type="submission" date="2023-03" db="EMBL/GenBank/DDBJ databases">
        <title>Massive genome expansion in bonnet fungi (Mycena s.s.) driven by repeated elements and novel gene families across ecological guilds.</title>
        <authorList>
            <consortium name="Lawrence Berkeley National Laboratory"/>
            <person name="Harder C.B."/>
            <person name="Miyauchi S."/>
            <person name="Viragh M."/>
            <person name="Kuo A."/>
            <person name="Thoen E."/>
            <person name="Andreopoulos B."/>
            <person name="Lu D."/>
            <person name="Skrede I."/>
            <person name="Drula E."/>
            <person name="Henrissat B."/>
            <person name="Morin E."/>
            <person name="Kohler A."/>
            <person name="Barry K."/>
            <person name="LaButti K."/>
            <person name="Morin E."/>
            <person name="Salamov A."/>
            <person name="Lipzen A."/>
            <person name="Mereny Z."/>
            <person name="Hegedus B."/>
            <person name="Baldrian P."/>
            <person name="Stursova M."/>
            <person name="Weitz H."/>
            <person name="Taylor A."/>
            <person name="Grigoriev I.V."/>
            <person name="Nagy L.G."/>
            <person name="Martin F."/>
            <person name="Kauserud H."/>
        </authorList>
    </citation>
    <scope>NUCLEOTIDE SEQUENCE</scope>
    <source>
        <strain evidence="3">CBHHK002</strain>
    </source>
</reference>
<feature type="region of interest" description="Disordered" evidence="1">
    <location>
        <begin position="312"/>
        <end position="341"/>
    </location>
</feature>
<keyword evidence="2" id="KW-1133">Transmembrane helix</keyword>
<organism evidence="3 4">
    <name type="scientific">Mycena albidolilacea</name>
    <dbReference type="NCBI Taxonomy" id="1033008"/>
    <lineage>
        <taxon>Eukaryota</taxon>
        <taxon>Fungi</taxon>
        <taxon>Dikarya</taxon>
        <taxon>Basidiomycota</taxon>
        <taxon>Agaricomycotina</taxon>
        <taxon>Agaricomycetes</taxon>
        <taxon>Agaricomycetidae</taxon>
        <taxon>Agaricales</taxon>
        <taxon>Marasmiineae</taxon>
        <taxon>Mycenaceae</taxon>
        <taxon>Mycena</taxon>
    </lineage>
</organism>
<feature type="compositionally biased region" description="Low complexity" evidence="1">
    <location>
        <begin position="313"/>
        <end position="325"/>
    </location>
</feature>
<gene>
    <name evidence="3" type="ORF">DFH08DRAFT_831157</name>
</gene>
<keyword evidence="2" id="KW-0472">Membrane</keyword>
<feature type="transmembrane region" description="Helical" evidence="2">
    <location>
        <begin position="22"/>
        <end position="44"/>
    </location>
</feature>
<feature type="compositionally biased region" description="Polar residues" evidence="1">
    <location>
        <begin position="622"/>
        <end position="637"/>
    </location>
</feature>
<evidence type="ECO:0000256" key="1">
    <source>
        <dbReference type="SAM" id="MobiDB-lite"/>
    </source>
</evidence>
<proteinExistence type="predicted"/>
<feature type="transmembrane region" description="Helical" evidence="2">
    <location>
        <begin position="157"/>
        <end position="177"/>
    </location>
</feature>
<feature type="transmembrane region" description="Helical" evidence="2">
    <location>
        <begin position="125"/>
        <end position="145"/>
    </location>
</feature>
<evidence type="ECO:0000313" key="3">
    <source>
        <dbReference type="EMBL" id="KAJ7368346.1"/>
    </source>
</evidence>
<evidence type="ECO:0000256" key="2">
    <source>
        <dbReference type="SAM" id="Phobius"/>
    </source>
</evidence>
<feature type="transmembrane region" description="Helical" evidence="2">
    <location>
        <begin position="239"/>
        <end position="260"/>
    </location>
</feature>
<comment type="caution">
    <text evidence="3">The sequence shown here is derived from an EMBL/GenBank/DDBJ whole genome shotgun (WGS) entry which is preliminary data.</text>
</comment>
<feature type="compositionally biased region" description="Pro residues" evidence="1">
    <location>
        <begin position="582"/>
        <end position="598"/>
    </location>
</feature>
<feature type="compositionally biased region" description="Basic and acidic residues" evidence="1">
    <location>
        <begin position="499"/>
        <end position="513"/>
    </location>
</feature>
<feature type="region of interest" description="Disordered" evidence="1">
    <location>
        <begin position="487"/>
        <end position="541"/>
    </location>
</feature>
<dbReference type="EMBL" id="JARIHO010000001">
    <property type="protein sequence ID" value="KAJ7368346.1"/>
    <property type="molecule type" value="Genomic_DNA"/>
</dbReference>
<accession>A0AAD7AUI1</accession>
<dbReference type="Proteomes" id="UP001218218">
    <property type="component" value="Unassembled WGS sequence"/>
</dbReference>